<gene>
    <name evidence="3" type="ORF">F5985_09795</name>
</gene>
<dbReference type="Gene3D" id="2.20.200.10">
    <property type="entry name" value="Outer membrane efflux proteins (OEP)"/>
    <property type="match status" value="1"/>
</dbReference>
<dbReference type="EMBL" id="VYSB01000009">
    <property type="protein sequence ID" value="MYZ52417.1"/>
    <property type="molecule type" value="Genomic_DNA"/>
</dbReference>
<dbReference type="PANTHER" id="PTHR30203:SF33">
    <property type="entry name" value="BLR4455 PROTEIN"/>
    <property type="match status" value="1"/>
</dbReference>
<dbReference type="GO" id="GO:0015562">
    <property type="term" value="F:efflux transmembrane transporter activity"/>
    <property type="evidence" value="ECO:0007669"/>
    <property type="project" value="InterPro"/>
</dbReference>
<evidence type="ECO:0000256" key="2">
    <source>
        <dbReference type="RuleBase" id="RU362097"/>
    </source>
</evidence>
<dbReference type="Proteomes" id="UP000481947">
    <property type="component" value="Unassembled WGS sequence"/>
</dbReference>
<comment type="similarity">
    <text evidence="1 2">Belongs to the outer membrane factor (OMF) (TC 1.B.17) family.</text>
</comment>
<dbReference type="RefSeq" id="WP_161125260.1">
    <property type="nucleotide sequence ID" value="NZ_VYSB01000009.1"/>
</dbReference>
<sequence>MTISPTIGVRTALLPLSSAWLLAACVAIPPYQPPPLPAVRSLANDATAMITAVADGPHGQAQQLIEGTTEAKWWRMLRSPTLDALVDEALRASPTLAAADAMLAQAREAYAAQSGSTQLPQVDLGMVAQRQQTSPSSQGLPGDTREFSLYSASVGVRYRFDFGGGIDSSLRALAARADIRQHELGAARQALAASIATAAITRARLADQITAQTSILDKQLELVRLAEVRTRLGQATPDEASALKAQAELTRAGLPLLRKQLQQTEHLLAVLAGRTPAQGVPGFTLADFGLPGRLPLSVPSEWARQRPDIQAAEAGLRAAHAELGVAYARQYPQLNLSANLGSQALTTSALFGGTAAVWGVVGQLSQPLFNAGLPAERRAAQAALETAAANYQRVVLDALRNVADALRAVEHDAESLAALSRSLRAAEEQHQVLQSQYRAGAASPVQLLVADQMLLQARSGLIAAQAQRLADTVALGAALAGDPMRQVREDPQPAAFHQIPQAK</sequence>
<dbReference type="Gene3D" id="1.20.1600.10">
    <property type="entry name" value="Outer membrane efflux proteins (OEP)"/>
    <property type="match status" value="1"/>
</dbReference>
<name>A0A7C9MV26_9BURK</name>
<dbReference type="NCBIfam" id="TIGR01845">
    <property type="entry name" value="outer_NodT"/>
    <property type="match status" value="1"/>
</dbReference>
<keyword evidence="2" id="KW-1134">Transmembrane beta strand</keyword>
<comment type="subcellular location">
    <subcellularLocation>
        <location evidence="2">Cell membrane</location>
        <topology evidence="2">Lipid-anchor</topology>
    </subcellularLocation>
</comment>
<proteinExistence type="inferred from homology"/>
<evidence type="ECO:0000313" key="3">
    <source>
        <dbReference type="EMBL" id="MYZ52417.1"/>
    </source>
</evidence>
<evidence type="ECO:0000313" key="4">
    <source>
        <dbReference type="Proteomes" id="UP000481947"/>
    </source>
</evidence>
<reference evidence="3 4" key="1">
    <citation type="submission" date="2019-09" db="EMBL/GenBank/DDBJ databases">
        <title>Identification of Malikia spinosa a prominent benzene-, toluene-, and ethylbenzene-degrading bacterium: enrichment, isolation and whole genome sequencing.</title>
        <authorList>
            <person name="Tancsics A."/>
            <person name="Revesz F."/>
            <person name="Kriszt B."/>
        </authorList>
    </citation>
    <scope>NUCLEOTIDE SEQUENCE [LARGE SCALE GENOMIC DNA]</scope>
    <source>
        <strain evidence="3 4">AB6</strain>
    </source>
</reference>
<dbReference type="Pfam" id="PF02321">
    <property type="entry name" value="OEP"/>
    <property type="match status" value="2"/>
</dbReference>
<comment type="caution">
    <text evidence="3">The sequence shown here is derived from an EMBL/GenBank/DDBJ whole genome shotgun (WGS) entry which is preliminary data.</text>
</comment>
<dbReference type="PANTHER" id="PTHR30203">
    <property type="entry name" value="OUTER MEMBRANE CATION EFFLUX PROTEIN"/>
    <property type="match status" value="1"/>
</dbReference>
<dbReference type="SUPFAM" id="SSF56954">
    <property type="entry name" value="Outer membrane efflux proteins (OEP)"/>
    <property type="match status" value="1"/>
</dbReference>
<dbReference type="GO" id="GO:0005886">
    <property type="term" value="C:plasma membrane"/>
    <property type="evidence" value="ECO:0007669"/>
    <property type="project" value="UniProtKB-SubCell"/>
</dbReference>
<dbReference type="InterPro" id="IPR003423">
    <property type="entry name" value="OMP_efflux"/>
</dbReference>
<evidence type="ECO:0000256" key="1">
    <source>
        <dbReference type="ARBA" id="ARBA00007613"/>
    </source>
</evidence>
<keyword evidence="2" id="KW-0472">Membrane</keyword>
<organism evidence="3 4">
    <name type="scientific">Malikia spinosa</name>
    <dbReference type="NCBI Taxonomy" id="86180"/>
    <lineage>
        <taxon>Bacteria</taxon>
        <taxon>Pseudomonadati</taxon>
        <taxon>Pseudomonadota</taxon>
        <taxon>Betaproteobacteria</taxon>
        <taxon>Burkholderiales</taxon>
        <taxon>Comamonadaceae</taxon>
        <taxon>Malikia</taxon>
    </lineage>
</organism>
<protein>
    <submittedName>
        <fullName evidence="3">Efflux transporter outer membrane subunit</fullName>
    </submittedName>
</protein>
<keyword evidence="2" id="KW-0812">Transmembrane</keyword>
<keyword evidence="2" id="KW-0564">Palmitate</keyword>
<dbReference type="AlphaFoldDB" id="A0A7C9MV26"/>
<keyword evidence="2" id="KW-0449">Lipoprotein</keyword>
<dbReference type="InterPro" id="IPR010131">
    <property type="entry name" value="MdtP/NodT-like"/>
</dbReference>
<accession>A0A7C9MV26</accession>